<proteinExistence type="inferred from homology"/>
<dbReference type="EMBL" id="OX451736">
    <property type="protein sequence ID" value="CAI8591625.1"/>
    <property type="molecule type" value="Genomic_DNA"/>
</dbReference>
<evidence type="ECO:0000313" key="7">
    <source>
        <dbReference type="EMBL" id="CAI8591625.1"/>
    </source>
</evidence>
<accession>A0AAV0YZG0</accession>
<protein>
    <submittedName>
        <fullName evidence="7">Uncharacterized protein</fullName>
    </submittedName>
</protein>
<gene>
    <name evidence="7" type="ORF">VFH_I496080</name>
</gene>
<sequence>MSVRQRRSDKQSAEAENNSVNGADAALAAALPSLSRRALSGTLKGAANLANMFPSGTLLVFQILIKVFTNYGVCNSVTRLTTLVLLFLFALYCFLACFTDTVKASDGKIYHGIATFKGLWLFDYSPVVDTSKTTLPDLTKYKLSMIDFVHAFLSLHVFFAVALRNDNVLTCYYPKPGHETKEVLDIVPFGIGFICSLLFLVFPTTRRGIGYPLTP</sequence>
<feature type="transmembrane region" description="Helical" evidence="6">
    <location>
        <begin position="77"/>
        <end position="98"/>
    </location>
</feature>
<reference evidence="7 8" key="1">
    <citation type="submission" date="2023-01" db="EMBL/GenBank/DDBJ databases">
        <authorList>
            <person name="Kreplak J."/>
        </authorList>
    </citation>
    <scope>NUCLEOTIDE SEQUENCE [LARGE SCALE GENOMIC DNA]</scope>
</reference>
<name>A0AAV0YZG0_VICFA</name>
<keyword evidence="8" id="KW-1185">Reference proteome</keyword>
<dbReference type="Proteomes" id="UP001157006">
    <property type="component" value="Chromosome 1L"/>
</dbReference>
<evidence type="ECO:0000256" key="6">
    <source>
        <dbReference type="SAM" id="Phobius"/>
    </source>
</evidence>
<evidence type="ECO:0000256" key="1">
    <source>
        <dbReference type="ARBA" id="ARBA00004141"/>
    </source>
</evidence>
<evidence type="ECO:0000313" key="8">
    <source>
        <dbReference type="Proteomes" id="UP001157006"/>
    </source>
</evidence>
<keyword evidence="5 6" id="KW-0472">Membrane</keyword>
<dbReference type="GO" id="GO:0010256">
    <property type="term" value="P:endomembrane system organization"/>
    <property type="evidence" value="ECO:0007669"/>
    <property type="project" value="TreeGrafter"/>
</dbReference>
<dbReference type="Pfam" id="PF05078">
    <property type="entry name" value="DUF679"/>
    <property type="match status" value="1"/>
</dbReference>
<evidence type="ECO:0000256" key="3">
    <source>
        <dbReference type="ARBA" id="ARBA00022692"/>
    </source>
</evidence>
<dbReference type="PANTHER" id="PTHR31621:SF1">
    <property type="entry name" value="PROTEIN DMP5"/>
    <property type="match status" value="1"/>
</dbReference>
<dbReference type="PANTHER" id="PTHR31621">
    <property type="entry name" value="PROTEIN DMP3"/>
    <property type="match status" value="1"/>
</dbReference>
<evidence type="ECO:0000256" key="4">
    <source>
        <dbReference type="ARBA" id="ARBA00022989"/>
    </source>
</evidence>
<feature type="transmembrane region" description="Helical" evidence="6">
    <location>
        <begin position="145"/>
        <end position="163"/>
    </location>
</feature>
<evidence type="ECO:0000256" key="5">
    <source>
        <dbReference type="ARBA" id="ARBA00023136"/>
    </source>
</evidence>
<comment type="similarity">
    <text evidence="2">Belongs to the plant DMP1 protein family.</text>
</comment>
<dbReference type="GO" id="GO:0016020">
    <property type="term" value="C:membrane"/>
    <property type="evidence" value="ECO:0007669"/>
    <property type="project" value="UniProtKB-SubCell"/>
</dbReference>
<evidence type="ECO:0000256" key="2">
    <source>
        <dbReference type="ARBA" id="ARBA00008707"/>
    </source>
</evidence>
<keyword evidence="4 6" id="KW-1133">Transmembrane helix</keyword>
<keyword evidence="3 6" id="KW-0812">Transmembrane</keyword>
<feature type="transmembrane region" description="Helical" evidence="6">
    <location>
        <begin position="46"/>
        <end position="65"/>
    </location>
</feature>
<comment type="subcellular location">
    <subcellularLocation>
        <location evidence="1">Membrane</location>
        <topology evidence="1">Multi-pass membrane protein</topology>
    </subcellularLocation>
</comment>
<dbReference type="GO" id="GO:0005737">
    <property type="term" value="C:cytoplasm"/>
    <property type="evidence" value="ECO:0007669"/>
    <property type="project" value="UniProtKB-ARBA"/>
</dbReference>
<dbReference type="InterPro" id="IPR007770">
    <property type="entry name" value="DMP"/>
</dbReference>
<organism evidence="7 8">
    <name type="scientific">Vicia faba</name>
    <name type="common">Broad bean</name>
    <name type="synonym">Faba vulgaris</name>
    <dbReference type="NCBI Taxonomy" id="3906"/>
    <lineage>
        <taxon>Eukaryota</taxon>
        <taxon>Viridiplantae</taxon>
        <taxon>Streptophyta</taxon>
        <taxon>Embryophyta</taxon>
        <taxon>Tracheophyta</taxon>
        <taxon>Spermatophyta</taxon>
        <taxon>Magnoliopsida</taxon>
        <taxon>eudicotyledons</taxon>
        <taxon>Gunneridae</taxon>
        <taxon>Pentapetalae</taxon>
        <taxon>rosids</taxon>
        <taxon>fabids</taxon>
        <taxon>Fabales</taxon>
        <taxon>Fabaceae</taxon>
        <taxon>Papilionoideae</taxon>
        <taxon>50 kb inversion clade</taxon>
        <taxon>NPAAA clade</taxon>
        <taxon>Hologalegina</taxon>
        <taxon>IRL clade</taxon>
        <taxon>Fabeae</taxon>
        <taxon>Vicia</taxon>
    </lineage>
</organism>
<dbReference type="AlphaFoldDB" id="A0AAV0YZG0"/>
<feature type="transmembrane region" description="Helical" evidence="6">
    <location>
        <begin position="183"/>
        <end position="202"/>
    </location>
</feature>